<dbReference type="EMBL" id="CAJOBD010066790">
    <property type="protein sequence ID" value="CAF4399945.1"/>
    <property type="molecule type" value="Genomic_DNA"/>
</dbReference>
<comment type="caution">
    <text evidence="1">The sequence shown here is derived from an EMBL/GenBank/DDBJ whole genome shotgun (WGS) entry which is preliminary data.</text>
</comment>
<gene>
    <name evidence="1" type="ORF">JBS370_LOCUS43412</name>
</gene>
<dbReference type="SUPFAM" id="SSF74650">
    <property type="entry name" value="Galactose mutarotase-like"/>
    <property type="match status" value="1"/>
</dbReference>
<dbReference type="GO" id="GO:0030246">
    <property type="term" value="F:carbohydrate binding"/>
    <property type="evidence" value="ECO:0007669"/>
    <property type="project" value="InterPro"/>
</dbReference>
<feature type="non-terminal residue" evidence="1">
    <location>
        <position position="1"/>
    </location>
</feature>
<sequence length="74" mass="8535">YIIELGATTHLNMNKDIELALRFTTGIKNGDEFFTDLNGFQKGANLRKINAKFFEALNFASSRFSFNVRKLTKW</sequence>
<dbReference type="Proteomes" id="UP000663836">
    <property type="component" value="Unassembled WGS sequence"/>
</dbReference>
<organism evidence="1 2">
    <name type="scientific">Rotaria sordida</name>
    <dbReference type="NCBI Taxonomy" id="392033"/>
    <lineage>
        <taxon>Eukaryota</taxon>
        <taxon>Metazoa</taxon>
        <taxon>Spiralia</taxon>
        <taxon>Gnathifera</taxon>
        <taxon>Rotifera</taxon>
        <taxon>Eurotatoria</taxon>
        <taxon>Bdelloidea</taxon>
        <taxon>Philodinida</taxon>
        <taxon>Philodinidae</taxon>
        <taxon>Rotaria</taxon>
    </lineage>
</organism>
<accession>A0A820PCD3</accession>
<evidence type="ECO:0000313" key="1">
    <source>
        <dbReference type="EMBL" id="CAF4399945.1"/>
    </source>
</evidence>
<dbReference type="AlphaFoldDB" id="A0A820PCD3"/>
<dbReference type="GO" id="GO:0003824">
    <property type="term" value="F:catalytic activity"/>
    <property type="evidence" value="ECO:0007669"/>
    <property type="project" value="InterPro"/>
</dbReference>
<evidence type="ECO:0000313" key="2">
    <source>
        <dbReference type="Proteomes" id="UP000663836"/>
    </source>
</evidence>
<dbReference type="GO" id="GO:0005975">
    <property type="term" value="P:carbohydrate metabolic process"/>
    <property type="evidence" value="ECO:0007669"/>
    <property type="project" value="InterPro"/>
</dbReference>
<proteinExistence type="predicted"/>
<dbReference type="Gene3D" id="2.70.98.30">
    <property type="entry name" value="Golgi alpha-mannosidase II, domain 4"/>
    <property type="match status" value="1"/>
</dbReference>
<dbReference type="InterPro" id="IPR011013">
    <property type="entry name" value="Gal_mutarotase_sf_dom"/>
</dbReference>
<name>A0A820PCD3_9BILA</name>
<protein>
    <submittedName>
        <fullName evidence="1">Uncharacterized protein</fullName>
    </submittedName>
</protein>
<reference evidence="1" key="1">
    <citation type="submission" date="2021-02" db="EMBL/GenBank/DDBJ databases">
        <authorList>
            <person name="Nowell W R."/>
        </authorList>
    </citation>
    <scope>NUCLEOTIDE SEQUENCE</scope>
</reference>